<keyword evidence="8 16" id="KW-0418">Kinase</keyword>
<dbReference type="PANTHER" id="PTHR45436">
    <property type="entry name" value="SENSOR HISTIDINE KINASE YKOH"/>
    <property type="match status" value="1"/>
</dbReference>
<dbReference type="PRINTS" id="PR00344">
    <property type="entry name" value="BCTRLSENSOR"/>
</dbReference>
<evidence type="ECO:0000256" key="11">
    <source>
        <dbReference type="ARBA" id="ARBA00023012"/>
    </source>
</evidence>
<dbReference type="SUPFAM" id="SSF55874">
    <property type="entry name" value="ATPase domain of HSP90 chaperone/DNA topoisomerase II/histidine kinase"/>
    <property type="match status" value="1"/>
</dbReference>
<comment type="subcellular location">
    <subcellularLocation>
        <location evidence="2">Membrane</location>
    </subcellularLocation>
</comment>
<dbReference type="PANTHER" id="PTHR45436:SF4">
    <property type="entry name" value="SENSOR PROTEIN PHOQ"/>
    <property type="match status" value="1"/>
</dbReference>
<dbReference type="GO" id="GO:0000160">
    <property type="term" value="P:phosphorelay signal transduction system"/>
    <property type="evidence" value="ECO:0007669"/>
    <property type="project" value="UniProtKB-KW"/>
</dbReference>
<keyword evidence="5" id="KW-0808">Transferase</keyword>
<dbReference type="eggNOG" id="COG0642">
    <property type="taxonomic scope" value="Bacteria"/>
</dbReference>
<evidence type="ECO:0000256" key="4">
    <source>
        <dbReference type="ARBA" id="ARBA00022553"/>
    </source>
</evidence>
<dbReference type="Gene3D" id="3.30.565.10">
    <property type="entry name" value="Histidine kinase-like ATPase, C-terminal domain"/>
    <property type="match status" value="1"/>
</dbReference>
<dbReference type="InterPro" id="IPR003594">
    <property type="entry name" value="HATPase_dom"/>
</dbReference>
<dbReference type="OrthoDB" id="9809567at2"/>
<dbReference type="InterPro" id="IPR058619">
    <property type="entry name" value="PhoQ/CarS-like_HATPase"/>
</dbReference>
<evidence type="ECO:0000256" key="9">
    <source>
        <dbReference type="ARBA" id="ARBA00022840"/>
    </source>
</evidence>
<dbReference type="InterPro" id="IPR036890">
    <property type="entry name" value="HATPase_C_sf"/>
</dbReference>
<evidence type="ECO:0000256" key="6">
    <source>
        <dbReference type="ARBA" id="ARBA00022692"/>
    </source>
</evidence>
<evidence type="ECO:0000256" key="10">
    <source>
        <dbReference type="ARBA" id="ARBA00022989"/>
    </source>
</evidence>
<evidence type="ECO:0000259" key="15">
    <source>
        <dbReference type="PROSITE" id="PS50885"/>
    </source>
</evidence>
<feature type="domain" description="Histidine kinase" evidence="14">
    <location>
        <begin position="250"/>
        <end position="452"/>
    </location>
</feature>
<feature type="domain" description="HAMP" evidence="15">
    <location>
        <begin position="191"/>
        <end position="242"/>
    </location>
</feature>
<feature type="transmembrane region" description="Helical" evidence="13">
    <location>
        <begin position="12"/>
        <end position="34"/>
    </location>
</feature>
<evidence type="ECO:0000256" key="8">
    <source>
        <dbReference type="ARBA" id="ARBA00022777"/>
    </source>
</evidence>
<evidence type="ECO:0000256" key="7">
    <source>
        <dbReference type="ARBA" id="ARBA00022741"/>
    </source>
</evidence>
<evidence type="ECO:0000256" key="12">
    <source>
        <dbReference type="ARBA" id="ARBA00023136"/>
    </source>
</evidence>
<keyword evidence="9" id="KW-0067">ATP-binding</keyword>
<evidence type="ECO:0000313" key="16">
    <source>
        <dbReference type="EMBL" id="ADN76345.1"/>
    </source>
</evidence>
<dbReference type="EC" id="2.7.13.3" evidence="3"/>
<name>E1SVL4_FERBD</name>
<keyword evidence="11" id="KW-0902">Two-component regulatory system</keyword>
<dbReference type="GO" id="GO:0004673">
    <property type="term" value="F:protein histidine kinase activity"/>
    <property type="evidence" value="ECO:0007669"/>
    <property type="project" value="UniProtKB-EC"/>
</dbReference>
<comment type="catalytic activity">
    <reaction evidence="1">
        <text>ATP + protein L-histidine = ADP + protein N-phospho-L-histidine.</text>
        <dbReference type="EC" id="2.7.13.3"/>
    </reaction>
</comment>
<dbReference type="PROSITE" id="PS50885">
    <property type="entry name" value="HAMP"/>
    <property type="match status" value="1"/>
</dbReference>
<dbReference type="Proteomes" id="UP000006683">
    <property type="component" value="Chromosome"/>
</dbReference>
<evidence type="ECO:0000256" key="3">
    <source>
        <dbReference type="ARBA" id="ARBA00012438"/>
    </source>
</evidence>
<evidence type="ECO:0000256" key="1">
    <source>
        <dbReference type="ARBA" id="ARBA00000085"/>
    </source>
</evidence>
<evidence type="ECO:0000256" key="13">
    <source>
        <dbReference type="SAM" id="Phobius"/>
    </source>
</evidence>
<accession>E1SVL4</accession>
<proteinExistence type="predicted"/>
<organism evidence="16 17">
    <name type="scientific">Ferrimonas balearica (strain DSM 9799 / CCM 4581 / KCTC 23876 / PAT)</name>
    <dbReference type="NCBI Taxonomy" id="550540"/>
    <lineage>
        <taxon>Bacteria</taxon>
        <taxon>Pseudomonadati</taxon>
        <taxon>Pseudomonadota</taxon>
        <taxon>Gammaproteobacteria</taxon>
        <taxon>Alteromonadales</taxon>
        <taxon>Ferrimonadaceae</taxon>
        <taxon>Ferrimonas</taxon>
    </lineage>
</organism>
<dbReference type="InterPro" id="IPR050428">
    <property type="entry name" value="TCS_sensor_his_kinase"/>
</dbReference>
<dbReference type="RefSeq" id="WP_013345651.1">
    <property type="nucleotide sequence ID" value="NC_014541.1"/>
</dbReference>
<protein>
    <recommendedName>
        <fullName evidence="3">histidine kinase</fullName>
        <ecNumber evidence="3">2.7.13.3</ecNumber>
    </recommendedName>
</protein>
<dbReference type="InterPro" id="IPR004358">
    <property type="entry name" value="Sig_transdc_His_kin-like_C"/>
</dbReference>
<keyword evidence="17" id="KW-1185">Reference proteome</keyword>
<sequence>MQFRQLCQRPTIFRRVIGTSMIVLTLAVLTLAGAERYLNENDLYGRTARTIPAQLAYIGDELREDGVNIGSGALANDERFKPGANLFAVCSAERGSIFISKGAQREGLTGLCDLLPDDPDLAPTHPLVLNNNKPYYLYPLSFDTDKGHVDILILRDGADAAAELKTLDRRVAMKVAITLPIIMLLLISAALWGMKPLKHLGEQLHQIIRGRRTRLDPPKANELHEITLALNELLTQSERRKETYQNAMKDLAHSLKTRLAAAQAILDDAKDPSTTREELYEQLGQMDLLVQYQLRKATMGRQGLSQATAEIEPVVRQLTTMLDKVYRDKGVHCDIQIASGCAFPGSREDLMELMGNLMDNAYRFALNTVRVSASRTDGGHCLLQVEDDGPGIDPTERQRVLRRGERADERHPGQGIGLAVCQELAVAYGGELTIDQSPLQGARINLLLPFGGYSTKE</sequence>
<dbReference type="KEGG" id="fbl:Fbal_2142"/>
<dbReference type="EMBL" id="CP002209">
    <property type="protein sequence ID" value="ADN76345.1"/>
    <property type="molecule type" value="Genomic_DNA"/>
</dbReference>
<dbReference type="AlphaFoldDB" id="E1SVL4"/>
<gene>
    <name evidence="16" type="ordered locus">Fbal_2142</name>
</gene>
<dbReference type="CDD" id="cd16954">
    <property type="entry name" value="HATPase_PhoQ-like"/>
    <property type="match status" value="1"/>
</dbReference>
<evidence type="ECO:0000313" key="17">
    <source>
        <dbReference type="Proteomes" id="UP000006683"/>
    </source>
</evidence>
<dbReference type="PROSITE" id="PS50109">
    <property type="entry name" value="HIS_KIN"/>
    <property type="match status" value="1"/>
</dbReference>
<reference evidence="16 17" key="1">
    <citation type="journal article" date="2010" name="Stand. Genomic Sci.">
        <title>Complete genome sequence of Ferrimonas balearica type strain (PAT).</title>
        <authorList>
            <person name="Nolan M."/>
            <person name="Sikorski J."/>
            <person name="Davenport K."/>
            <person name="Lucas S."/>
            <person name="Glavina Del Rio T."/>
            <person name="Tice H."/>
            <person name="Cheng J."/>
            <person name="Goodwin L."/>
            <person name="Pitluck S."/>
            <person name="Liolios K."/>
            <person name="Ivanova N."/>
            <person name="Mavromatis K."/>
            <person name="Ovchinnikova G."/>
            <person name="Pati A."/>
            <person name="Chen A."/>
            <person name="Palaniappan K."/>
            <person name="Land M."/>
            <person name="Hauser L."/>
            <person name="Chang Y."/>
            <person name="Jeffries C."/>
            <person name="Tapia R."/>
            <person name="Brettin T."/>
            <person name="Detter J."/>
            <person name="Han C."/>
            <person name="Yasawong M."/>
            <person name="Rohde M."/>
            <person name="Tindall B."/>
            <person name="Goker M."/>
            <person name="Woyke T."/>
            <person name="Bristow J."/>
            <person name="Eisen J."/>
            <person name="Markowitz V."/>
            <person name="Hugenholtz P."/>
            <person name="Kyrpides N."/>
            <person name="Klenk H."/>
            <person name="Lapidus A."/>
        </authorList>
    </citation>
    <scope>NUCLEOTIDE SEQUENCE [LARGE SCALE GENOMIC DNA]</scope>
    <source>
        <strain evidence="17">DSM 9799 / CCM 4581 / KCTC 23876 / PAT</strain>
    </source>
</reference>
<keyword evidence="10 13" id="KW-1133">Transmembrane helix</keyword>
<evidence type="ECO:0000256" key="2">
    <source>
        <dbReference type="ARBA" id="ARBA00004370"/>
    </source>
</evidence>
<dbReference type="STRING" id="550540.Fbal_2142"/>
<dbReference type="GO" id="GO:0005524">
    <property type="term" value="F:ATP binding"/>
    <property type="evidence" value="ECO:0007669"/>
    <property type="project" value="UniProtKB-KW"/>
</dbReference>
<dbReference type="GO" id="GO:0005886">
    <property type="term" value="C:plasma membrane"/>
    <property type="evidence" value="ECO:0007669"/>
    <property type="project" value="TreeGrafter"/>
</dbReference>
<keyword evidence="12 13" id="KW-0472">Membrane</keyword>
<dbReference type="GeneID" id="67182345"/>
<dbReference type="Pfam" id="PF02518">
    <property type="entry name" value="HATPase_c"/>
    <property type="match status" value="1"/>
</dbReference>
<dbReference type="InterPro" id="IPR003660">
    <property type="entry name" value="HAMP_dom"/>
</dbReference>
<dbReference type="HOGENOM" id="CLU_000445_42_2_6"/>
<keyword evidence="4" id="KW-0597">Phosphoprotein</keyword>
<evidence type="ECO:0000259" key="14">
    <source>
        <dbReference type="PROSITE" id="PS50109"/>
    </source>
</evidence>
<evidence type="ECO:0000256" key="5">
    <source>
        <dbReference type="ARBA" id="ARBA00022679"/>
    </source>
</evidence>
<dbReference type="InterPro" id="IPR005467">
    <property type="entry name" value="His_kinase_dom"/>
</dbReference>
<dbReference type="SMART" id="SM00387">
    <property type="entry name" value="HATPase_c"/>
    <property type="match status" value="1"/>
</dbReference>
<keyword evidence="7" id="KW-0547">Nucleotide-binding</keyword>
<keyword evidence="6 13" id="KW-0812">Transmembrane</keyword>